<dbReference type="InterPro" id="IPR004046">
    <property type="entry name" value="GST_C"/>
</dbReference>
<dbReference type="CDD" id="cd00570">
    <property type="entry name" value="GST_N_family"/>
    <property type="match status" value="1"/>
</dbReference>
<dbReference type="EMBL" id="QYUK01000011">
    <property type="protein sequence ID" value="RJF86858.1"/>
    <property type="molecule type" value="Genomic_DNA"/>
</dbReference>
<dbReference type="Proteomes" id="UP000284605">
    <property type="component" value="Unassembled WGS sequence"/>
</dbReference>
<dbReference type="InterPro" id="IPR036249">
    <property type="entry name" value="Thioredoxin-like_sf"/>
</dbReference>
<dbReference type="PANTHER" id="PTHR43900">
    <property type="entry name" value="GLUTATHIONE S-TRANSFERASE RHO"/>
    <property type="match status" value="1"/>
</dbReference>
<evidence type="ECO:0000259" key="3">
    <source>
        <dbReference type="PROSITE" id="PS50404"/>
    </source>
</evidence>
<dbReference type="Gene3D" id="1.20.1050.10">
    <property type="match status" value="1"/>
</dbReference>
<dbReference type="SUPFAM" id="SSF47616">
    <property type="entry name" value="GST C-terminal domain-like"/>
    <property type="match status" value="1"/>
</dbReference>
<dbReference type="SFLD" id="SFLDG00358">
    <property type="entry name" value="Main_(cytGST)"/>
    <property type="match status" value="1"/>
</dbReference>
<name>A0A418WA54_9PROT</name>
<keyword evidence="6" id="KW-1185">Reference proteome</keyword>
<evidence type="ECO:0000256" key="2">
    <source>
        <dbReference type="ARBA" id="ARBA00022679"/>
    </source>
</evidence>
<dbReference type="PROSITE" id="PS50404">
    <property type="entry name" value="GST_NTER"/>
    <property type="match status" value="1"/>
</dbReference>
<dbReference type="GO" id="GO:0043295">
    <property type="term" value="F:glutathione binding"/>
    <property type="evidence" value="ECO:0007669"/>
    <property type="project" value="TreeGrafter"/>
</dbReference>
<dbReference type="SFLD" id="SFLDS00019">
    <property type="entry name" value="Glutathione_Transferase_(cytos"/>
    <property type="match status" value="1"/>
</dbReference>
<keyword evidence="2 5" id="KW-0808">Transferase</keyword>
<dbReference type="PANTHER" id="PTHR43900:SF3">
    <property type="entry name" value="GLUTATHIONE S-TRANSFERASE RHO"/>
    <property type="match status" value="1"/>
</dbReference>
<reference evidence="5 6" key="1">
    <citation type="submission" date="2018-09" db="EMBL/GenBank/DDBJ databases">
        <authorList>
            <person name="Zhu H."/>
        </authorList>
    </citation>
    <scope>NUCLEOTIDE SEQUENCE [LARGE SCALE GENOMIC DNA]</scope>
    <source>
        <strain evidence="5 6">K1W22B-8</strain>
    </source>
</reference>
<dbReference type="Pfam" id="PF13417">
    <property type="entry name" value="GST_N_3"/>
    <property type="match status" value="1"/>
</dbReference>
<gene>
    <name evidence="5" type="ORF">D3874_07375</name>
</gene>
<dbReference type="PROSITE" id="PS50405">
    <property type="entry name" value="GST_CTER"/>
    <property type="match status" value="1"/>
</dbReference>
<sequence length="210" mass="23751">MSDRPQIFGIPTSTYCWTIRMVCAEKGQDHDFFEMIPGGVLDGVRHPFARVPVMRYRGVVIYESLAIARYLDRELPGPSLQPADSFETARMDQWISATSDYLYDSMITGLVTQRLVAPLDGQLPNEDVISEHSAIMREQLGVIDEILCRSRYLAGGTMTLADLFLAPLIYWIEKTPEGEEALDMYPTLKRWFHGIAGRESFKATTPAIRV</sequence>
<dbReference type="AlphaFoldDB" id="A0A418WA54"/>
<comment type="caution">
    <text evidence="5">The sequence shown here is derived from an EMBL/GenBank/DDBJ whole genome shotgun (WGS) entry which is preliminary data.</text>
</comment>
<feature type="domain" description="GST N-terminal" evidence="3">
    <location>
        <begin position="3"/>
        <end position="79"/>
    </location>
</feature>
<proteinExistence type="predicted"/>
<evidence type="ECO:0000259" key="4">
    <source>
        <dbReference type="PROSITE" id="PS50405"/>
    </source>
</evidence>
<dbReference type="GO" id="GO:0004364">
    <property type="term" value="F:glutathione transferase activity"/>
    <property type="evidence" value="ECO:0007669"/>
    <property type="project" value="UniProtKB-EC"/>
</dbReference>
<dbReference type="Gene3D" id="3.40.30.10">
    <property type="entry name" value="Glutaredoxin"/>
    <property type="match status" value="1"/>
</dbReference>
<dbReference type="Pfam" id="PF00043">
    <property type="entry name" value="GST_C"/>
    <property type="match status" value="1"/>
</dbReference>
<dbReference type="OrthoDB" id="9797500at2"/>
<accession>A0A418WA54</accession>
<dbReference type="InterPro" id="IPR036282">
    <property type="entry name" value="Glutathione-S-Trfase_C_sf"/>
</dbReference>
<dbReference type="InterPro" id="IPR004045">
    <property type="entry name" value="Glutathione_S-Trfase_N"/>
</dbReference>
<dbReference type="GO" id="GO:0005737">
    <property type="term" value="C:cytoplasm"/>
    <property type="evidence" value="ECO:0007669"/>
    <property type="project" value="TreeGrafter"/>
</dbReference>
<dbReference type="InterPro" id="IPR010987">
    <property type="entry name" value="Glutathione-S-Trfase_C-like"/>
</dbReference>
<dbReference type="EC" id="2.5.1.18" evidence="1"/>
<evidence type="ECO:0000313" key="5">
    <source>
        <dbReference type="EMBL" id="RJF86858.1"/>
    </source>
</evidence>
<dbReference type="InterPro" id="IPR040079">
    <property type="entry name" value="Glutathione_S-Trfase"/>
</dbReference>
<protein>
    <recommendedName>
        <fullName evidence="1">glutathione transferase</fullName>
        <ecNumber evidence="1">2.5.1.18</ecNumber>
    </recommendedName>
</protein>
<evidence type="ECO:0000256" key="1">
    <source>
        <dbReference type="ARBA" id="ARBA00012452"/>
    </source>
</evidence>
<organism evidence="5 6">
    <name type="scientific">Oleomonas cavernae</name>
    <dbReference type="NCBI Taxonomy" id="2320859"/>
    <lineage>
        <taxon>Bacteria</taxon>
        <taxon>Pseudomonadati</taxon>
        <taxon>Pseudomonadota</taxon>
        <taxon>Alphaproteobacteria</taxon>
        <taxon>Acetobacterales</taxon>
        <taxon>Acetobacteraceae</taxon>
        <taxon>Oleomonas</taxon>
    </lineage>
</organism>
<feature type="domain" description="GST C-terminal" evidence="4">
    <location>
        <begin position="84"/>
        <end position="210"/>
    </location>
</feature>
<evidence type="ECO:0000313" key="6">
    <source>
        <dbReference type="Proteomes" id="UP000284605"/>
    </source>
</evidence>
<dbReference type="RefSeq" id="WP_119777503.1">
    <property type="nucleotide sequence ID" value="NZ_QYUK01000011.1"/>
</dbReference>
<dbReference type="SUPFAM" id="SSF52833">
    <property type="entry name" value="Thioredoxin-like"/>
    <property type="match status" value="1"/>
</dbReference>